<sequence length="71" mass="7711">MQKIATNTGNFKLQNHVDDRGGVDEGEGIDVVGGGVVVRLCGWSLSHIFYLNLTCGSEPQRCQMEMAGRDV</sequence>
<keyword evidence="2" id="KW-1185">Reference proteome</keyword>
<accession>A0ACB9GWB0</accession>
<comment type="caution">
    <text evidence="1">The sequence shown here is derived from an EMBL/GenBank/DDBJ whole genome shotgun (WGS) entry which is preliminary data.</text>
</comment>
<gene>
    <name evidence="1" type="ORF">L1987_41592</name>
</gene>
<dbReference type="EMBL" id="CM042030">
    <property type="protein sequence ID" value="KAI3787250.1"/>
    <property type="molecule type" value="Genomic_DNA"/>
</dbReference>
<name>A0ACB9GWB0_9ASTR</name>
<organism evidence="1 2">
    <name type="scientific">Smallanthus sonchifolius</name>
    <dbReference type="NCBI Taxonomy" id="185202"/>
    <lineage>
        <taxon>Eukaryota</taxon>
        <taxon>Viridiplantae</taxon>
        <taxon>Streptophyta</taxon>
        <taxon>Embryophyta</taxon>
        <taxon>Tracheophyta</taxon>
        <taxon>Spermatophyta</taxon>
        <taxon>Magnoliopsida</taxon>
        <taxon>eudicotyledons</taxon>
        <taxon>Gunneridae</taxon>
        <taxon>Pentapetalae</taxon>
        <taxon>asterids</taxon>
        <taxon>campanulids</taxon>
        <taxon>Asterales</taxon>
        <taxon>Asteraceae</taxon>
        <taxon>Asteroideae</taxon>
        <taxon>Heliantheae alliance</taxon>
        <taxon>Millerieae</taxon>
        <taxon>Smallanthus</taxon>
    </lineage>
</organism>
<dbReference type="Proteomes" id="UP001056120">
    <property type="component" value="Linkage Group LG13"/>
</dbReference>
<evidence type="ECO:0000313" key="1">
    <source>
        <dbReference type="EMBL" id="KAI3787250.1"/>
    </source>
</evidence>
<reference evidence="2" key="1">
    <citation type="journal article" date="2022" name="Mol. Ecol. Resour.">
        <title>The genomes of chicory, endive, great burdock and yacon provide insights into Asteraceae palaeo-polyploidization history and plant inulin production.</title>
        <authorList>
            <person name="Fan W."/>
            <person name="Wang S."/>
            <person name="Wang H."/>
            <person name="Wang A."/>
            <person name="Jiang F."/>
            <person name="Liu H."/>
            <person name="Zhao H."/>
            <person name="Xu D."/>
            <person name="Zhang Y."/>
        </authorList>
    </citation>
    <scope>NUCLEOTIDE SEQUENCE [LARGE SCALE GENOMIC DNA]</scope>
    <source>
        <strain evidence="2">cv. Yunnan</strain>
    </source>
</reference>
<reference evidence="1 2" key="2">
    <citation type="journal article" date="2022" name="Mol. Ecol. Resour.">
        <title>The genomes of chicory, endive, great burdock and yacon provide insights into Asteraceae paleo-polyploidization history and plant inulin production.</title>
        <authorList>
            <person name="Fan W."/>
            <person name="Wang S."/>
            <person name="Wang H."/>
            <person name="Wang A."/>
            <person name="Jiang F."/>
            <person name="Liu H."/>
            <person name="Zhao H."/>
            <person name="Xu D."/>
            <person name="Zhang Y."/>
        </authorList>
    </citation>
    <scope>NUCLEOTIDE SEQUENCE [LARGE SCALE GENOMIC DNA]</scope>
    <source>
        <strain evidence="2">cv. Yunnan</strain>
        <tissue evidence="1">Leaves</tissue>
    </source>
</reference>
<evidence type="ECO:0000313" key="2">
    <source>
        <dbReference type="Proteomes" id="UP001056120"/>
    </source>
</evidence>
<protein>
    <submittedName>
        <fullName evidence="1">Uncharacterized protein</fullName>
    </submittedName>
</protein>
<proteinExistence type="predicted"/>